<organism evidence="1 2">
    <name type="scientific">Candidatus Methanodesulfokora washburnensis</name>
    <dbReference type="NCBI Taxonomy" id="2478471"/>
    <lineage>
        <taxon>Archaea</taxon>
        <taxon>Thermoproteota</taxon>
        <taxon>Candidatus Korarchaeia</taxon>
        <taxon>Candidatus Korarchaeia incertae sedis</taxon>
        <taxon>Candidatus Methanodesulfokora</taxon>
    </lineage>
</organism>
<gene>
    <name evidence="1" type="ORF">D6D85_03490</name>
</gene>
<reference evidence="1 2" key="1">
    <citation type="submission" date="2018-10" db="EMBL/GenBank/DDBJ databases">
        <title>Co-occurring genomic capacity for anaerobic methane metabolism and dissimilatory sulfite reduction discovered in the Korarchaeota.</title>
        <authorList>
            <person name="Mckay L.J."/>
            <person name="Dlakic M."/>
            <person name="Fields M.W."/>
            <person name="Delmont T.O."/>
            <person name="Eren A.M."/>
            <person name="Jay Z.J."/>
            <person name="Klingelsmith K.B."/>
            <person name="Rusch D.B."/>
            <person name="Inskeep W.P."/>
        </authorList>
    </citation>
    <scope>NUCLEOTIDE SEQUENCE [LARGE SCALE GENOMIC DNA]</scope>
    <source>
        <strain evidence="1 2">MDKW</strain>
    </source>
</reference>
<accession>A0A3R9PKZ8</accession>
<dbReference type="AlphaFoldDB" id="A0A3R9PKZ8"/>
<comment type="caution">
    <text evidence="1">The sequence shown here is derived from an EMBL/GenBank/DDBJ whole genome shotgun (WGS) entry which is preliminary data.</text>
</comment>
<name>A0A3R9PKZ8_9CREN</name>
<evidence type="ECO:0000313" key="2">
    <source>
        <dbReference type="Proteomes" id="UP000277582"/>
    </source>
</evidence>
<proteinExistence type="predicted"/>
<sequence>MFIQKLFDRAILQVKARELPKNKRGAREIWEYFMLMPSKYRNQYREGTSCADIMSDNFKDNRTVALC</sequence>
<protein>
    <submittedName>
        <fullName evidence="1">Uncharacterized protein</fullName>
    </submittedName>
</protein>
<evidence type="ECO:0000313" key="1">
    <source>
        <dbReference type="EMBL" id="RSN76871.1"/>
    </source>
</evidence>
<dbReference type="Proteomes" id="UP000277582">
    <property type="component" value="Unassembled WGS sequence"/>
</dbReference>
<dbReference type="EMBL" id="RCOS01000052">
    <property type="protein sequence ID" value="RSN76871.1"/>
    <property type="molecule type" value="Genomic_DNA"/>
</dbReference>
<keyword evidence="2" id="KW-1185">Reference proteome</keyword>